<dbReference type="InterPro" id="IPR050131">
    <property type="entry name" value="Peptidase_S8_subtilisin-like"/>
</dbReference>
<gene>
    <name evidence="7" type="ORF">SARC_08089</name>
</gene>
<dbReference type="AlphaFoldDB" id="A0A0L0FSE9"/>
<protein>
    <recommendedName>
        <fullName evidence="6">Peptidase S8/S53 domain-containing protein</fullName>
    </recommendedName>
</protein>
<dbReference type="STRING" id="667725.A0A0L0FSE9"/>
<evidence type="ECO:0000256" key="3">
    <source>
        <dbReference type="ARBA" id="ARBA00022801"/>
    </source>
</evidence>
<reference evidence="7 8" key="1">
    <citation type="submission" date="2011-02" db="EMBL/GenBank/DDBJ databases">
        <title>The Genome Sequence of Sphaeroforma arctica JP610.</title>
        <authorList>
            <consortium name="The Broad Institute Genome Sequencing Platform"/>
            <person name="Russ C."/>
            <person name="Cuomo C."/>
            <person name="Young S.K."/>
            <person name="Zeng Q."/>
            <person name="Gargeya S."/>
            <person name="Alvarado L."/>
            <person name="Berlin A."/>
            <person name="Chapman S.B."/>
            <person name="Chen Z."/>
            <person name="Freedman E."/>
            <person name="Gellesch M."/>
            <person name="Goldberg J."/>
            <person name="Griggs A."/>
            <person name="Gujja S."/>
            <person name="Heilman E."/>
            <person name="Heiman D."/>
            <person name="Howarth C."/>
            <person name="Mehta T."/>
            <person name="Neiman D."/>
            <person name="Pearson M."/>
            <person name="Roberts A."/>
            <person name="Saif S."/>
            <person name="Shea T."/>
            <person name="Shenoy N."/>
            <person name="Sisk P."/>
            <person name="Stolte C."/>
            <person name="Sykes S."/>
            <person name="White J."/>
            <person name="Yandava C."/>
            <person name="Burger G."/>
            <person name="Gray M.W."/>
            <person name="Holland P.W.H."/>
            <person name="King N."/>
            <person name="Lang F.B.F."/>
            <person name="Roger A.J."/>
            <person name="Ruiz-Trillo I."/>
            <person name="Haas B."/>
            <person name="Nusbaum C."/>
            <person name="Birren B."/>
        </authorList>
    </citation>
    <scope>NUCLEOTIDE SEQUENCE [LARGE SCALE GENOMIC DNA]</scope>
    <source>
        <strain evidence="7 8">JP610</strain>
    </source>
</reference>
<evidence type="ECO:0000256" key="2">
    <source>
        <dbReference type="ARBA" id="ARBA00022670"/>
    </source>
</evidence>
<evidence type="ECO:0000313" key="8">
    <source>
        <dbReference type="Proteomes" id="UP000054560"/>
    </source>
</evidence>
<keyword evidence="2" id="KW-0645">Protease</keyword>
<dbReference type="SUPFAM" id="SSF52743">
    <property type="entry name" value="Subtilisin-like"/>
    <property type="match status" value="1"/>
</dbReference>
<dbReference type="Proteomes" id="UP000054560">
    <property type="component" value="Unassembled WGS sequence"/>
</dbReference>
<proteinExistence type="inferred from homology"/>
<dbReference type="OrthoDB" id="206201at2759"/>
<evidence type="ECO:0000259" key="6">
    <source>
        <dbReference type="Pfam" id="PF00082"/>
    </source>
</evidence>
<comment type="similarity">
    <text evidence="1 5">Belongs to the peptidase S8 family.</text>
</comment>
<dbReference type="EMBL" id="KQ242290">
    <property type="protein sequence ID" value="KNC79521.1"/>
    <property type="molecule type" value="Genomic_DNA"/>
</dbReference>
<keyword evidence="8" id="KW-1185">Reference proteome</keyword>
<dbReference type="GO" id="GO:0005615">
    <property type="term" value="C:extracellular space"/>
    <property type="evidence" value="ECO:0007669"/>
    <property type="project" value="TreeGrafter"/>
</dbReference>
<dbReference type="InterPro" id="IPR036852">
    <property type="entry name" value="Peptidase_S8/S53_dom_sf"/>
</dbReference>
<dbReference type="RefSeq" id="XP_014153423.1">
    <property type="nucleotide sequence ID" value="XM_014297948.1"/>
</dbReference>
<dbReference type="PANTHER" id="PTHR43806:SF11">
    <property type="entry name" value="CEREVISIN-RELATED"/>
    <property type="match status" value="1"/>
</dbReference>
<dbReference type="PROSITE" id="PS51892">
    <property type="entry name" value="SUBTILASE"/>
    <property type="match status" value="1"/>
</dbReference>
<dbReference type="PANTHER" id="PTHR43806">
    <property type="entry name" value="PEPTIDASE S8"/>
    <property type="match status" value="1"/>
</dbReference>
<accession>A0A0L0FSE9</accession>
<evidence type="ECO:0000313" key="7">
    <source>
        <dbReference type="EMBL" id="KNC79521.1"/>
    </source>
</evidence>
<dbReference type="Pfam" id="PF00082">
    <property type="entry name" value="Peptidase_S8"/>
    <property type="match status" value="1"/>
</dbReference>
<keyword evidence="3" id="KW-0378">Hydrolase</keyword>
<evidence type="ECO:0000256" key="4">
    <source>
        <dbReference type="ARBA" id="ARBA00022825"/>
    </source>
</evidence>
<dbReference type="eggNOG" id="KOG1153">
    <property type="taxonomic scope" value="Eukaryota"/>
</dbReference>
<feature type="domain" description="Peptidase S8/S53" evidence="6">
    <location>
        <begin position="121"/>
        <end position="295"/>
    </location>
</feature>
<keyword evidence="4" id="KW-0720">Serine protease</keyword>
<dbReference type="GO" id="GO:0006508">
    <property type="term" value="P:proteolysis"/>
    <property type="evidence" value="ECO:0007669"/>
    <property type="project" value="UniProtKB-KW"/>
</dbReference>
<dbReference type="GeneID" id="25908593"/>
<dbReference type="GO" id="GO:0004252">
    <property type="term" value="F:serine-type endopeptidase activity"/>
    <property type="evidence" value="ECO:0007669"/>
    <property type="project" value="InterPro"/>
</dbReference>
<sequence>MLCEMDPLLGAPEDHLRMLEEKTIGGERPKMYRAGDFVAYYVHGMPQSELEEYGRMPEILSMEPIKPSYRMADQCDSQMLPSDGLVWNLEHVSKRTRAAFNGTYLFGRALANDDPMIDLYIIDTGVDTTNVDFGGRAVFGADVTGEAALTSPHGTNSAGLAGSTSYGTSKQARIISVKALAGADGLGNTRLTMDARQYVVDDVQRNRNARSGRQTVANMSLGGPRSVTLNRMVNAMVNALNIHVVVSAGNENLDACEASPASAALAITVGATDVSDQRAGFSNFGACVDLFAPGEN</sequence>
<evidence type="ECO:0000256" key="1">
    <source>
        <dbReference type="ARBA" id="ARBA00011073"/>
    </source>
</evidence>
<comment type="caution">
    <text evidence="5">Lacks conserved residue(s) required for the propagation of feature annotation.</text>
</comment>
<dbReference type="Gene3D" id="3.40.50.200">
    <property type="entry name" value="Peptidase S8/S53 domain"/>
    <property type="match status" value="1"/>
</dbReference>
<organism evidence="7 8">
    <name type="scientific">Sphaeroforma arctica JP610</name>
    <dbReference type="NCBI Taxonomy" id="667725"/>
    <lineage>
        <taxon>Eukaryota</taxon>
        <taxon>Ichthyosporea</taxon>
        <taxon>Ichthyophonida</taxon>
        <taxon>Sphaeroforma</taxon>
    </lineage>
</organism>
<name>A0A0L0FSE9_9EUKA</name>
<dbReference type="InterPro" id="IPR000209">
    <property type="entry name" value="Peptidase_S8/S53_dom"/>
</dbReference>
<evidence type="ECO:0000256" key="5">
    <source>
        <dbReference type="PROSITE-ProRule" id="PRU01240"/>
    </source>
</evidence>